<keyword evidence="3" id="KW-1185">Reference proteome</keyword>
<protein>
    <recommendedName>
        <fullName evidence="1">DUF4283 domain-containing protein</fullName>
    </recommendedName>
</protein>
<evidence type="ECO:0000259" key="1">
    <source>
        <dbReference type="Pfam" id="PF14111"/>
    </source>
</evidence>
<accession>A0A251N624</accession>
<proteinExistence type="predicted"/>
<dbReference type="AlphaFoldDB" id="A0A251N624"/>
<evidence type="ECO:0000313" key="2">
    <source>
        <dbReference type="EMBL" id="ONH94785.1"/>
    </source>
</evidence>
<dbReference type="Gramene" id="ONH94785">
    <property type="protein sequence ID" value="ONH94785"/>
    <property type="gene ID" value="PRUPE_7G030300"/>
</dbReference>
<reference evidence="2 3" key="1">
    <citation type="journal article" date="2013" name="Nat. Genet.">
        <title>The high-quality draft genome of peach (Prunus persica) identifies unique patterns of genetic diversity, domestication and genome evolution.</title>
        <authorList>
            <consortium name="International Peach Genome Initiative"/>
            <person name="Verde I."/>
            <person name="Abbott A.G."/>
            <person name="Scalabrin S."/>
            <person name="Jung S."/>
            <person name="Shu S."/>
            <person name="Marroni F."/>
            <person name="Zhebentyayeva T."/>
            <person name="Dettori M.T."/>
            <person name="Grimwood J."/>
            <person name="Cattonaro F."/>
            <person name="Zuccolo A."/>
            <person name="Rossini L."/>
            <person name="Jenkins J."/>
            <person name="Vendramin E."/>
            <person name="Meisel L.A."/>
            <person name="Decroocq V."/>
            <person name="Sosinski B."/>
            <person name="Prochnik S."/>
            <person name="Mitros T."/>
            <person name="Policriti A."/>
            <person name="Cipriani G."/>
            <person name="Dondini L."/>
            <person name="Ficklin S."/>
            <person name="Goodstein D.M."/>
            <person name="Xuan P."/>
            <person name="Del Fabbro C."/>
            <person name="Aramini V."/>
            <person name="Copetti D."/>
            <person name="Gonzalez S."/>
            <person name="Horner D.S."/>
            <person name="Falchi R."/>
            <person name="Lucas S."/>
            <person name="Mica E."/>
            <person name="Maldonado J."/>
            <person name="Lazzari B."/>
            <person name="Bielenberg D."/>
            <person name="Pirona R."/>
            <person name="Miculan M."/>
            <person name="Barakat A."/>
            <person name="Testolin R."/>
            <person name="Stella A."/>
            <person name="Tartarini S."/>
            <person name="Tonutti P."/>
            <person name="Arus P."/>
            <person name="Orellana A."/>
            <person name="Wells C."/>
            <person name="Main D."/>
            <person name="Vizzotto G."/>
            <person name="Silva H."/>
            <person name="Salamini F."/>
            <person name="Schmutz J."/>
            <person name="Morgante M."/>
            <person name="Rokhsar D.S."/>
        </authorList>
    </citation>
    <scope>NUCLEOTIDE SEQUENCE [LARGE SCALE GENOMIC DNA]</scope>
    <source>
        <strain evidence="3">cv. Nemared</strain>
    </source>
</reference>
<dbReference type="EMBL" id="CM007657">
    <property type="protein sequence ID" value="ONH94785.1"/>
    <property type="molecule type" value="Genomic_DNA"/>
</dbReference>
<dbReference type="Pfam" id="PF14111">
    <property type="entry name" value="DUF4283"/>
    <property type="match status" value="1"/>
</dbReference>
<feature type="domain" description="DUF4283" evidence="1">
    <location>
        <begin position="31"/>
        <end position="98"/>
    </location>
</feature>
<dbReference type="Proteomes" id="UP000006882">
    <property type="component" value="Chromosome G7"/>
</dbReference>
<dbReference type="eggNOG" id="KOG1075">
    <property type="taxonomic scope" value="Eukaryota"/>
</dbReference>
<evidence type="ECO:0000313" key="3">
    <source>
        <dbReference type="Proteomes" id="UP000006882"/>
    </source>
</evidence>
<organism evidence="2 3">
    <name type="scientific">Prunus persica</name>
    <name type="common">Peach</name>
    <name type="synonym">Amygdalus persica</name>
    <dbReference type="NCBI Taxonomy" id="3760"/>
    <lineage>
        <taxon>Eukaryota</taxon>
        <taxon>Viridiplantae</taxon>
        <taxon>Streptophyta</taxon>
        <taxon>Embryophyta</taxon>
        <taxon>Tracheophyta</taxon>
        <taxon>Spermatophyta</taxon>
        <taxon>Magnoliopsida</taxon>
        <taxon>eudicotyledons</taxon>
        <taxon>Gunneridae</taxon>
        <taxon>Pentapetalae</taxon>
        <taxon>rosids</taxon>
        <taxon>fabids</taxon>
        <taxon>Rosales</taxon>
        <taxon>Rosaceae</taxon>
        <taxon>Amygdaloideae</taxon>
        <taxon>Amygdaleae</taxon>
        <taxon>Prunus</taxon>
    </lineage>
</organism>
<dbReference type="InterPro" id="IPR025558">
    <property type="entry name" value="DUF4283"/>
</dbReference>
<sequence>MWEGNFHYVGAAQASECLPDWAPAQISVLTLGRFLIPKVFHQDSLIRTMKSIWHTRQGFTVVPLDDPQCMLFSFQNDFNRRKVMRGAPWTFDRSLLILVFTDVSVDPMTVLLEIQHFWVRIRPIPPIFLTSALGENIGIIILADSWRLIKG</sequence>
<gene>
    <name evidence="2" type="ORF">PRUPE_7G030300</name>
</gene>
<name>A0A251N624_PRUPE</name>